<dbReference type="Gene3D" id="3.40.710.10">
    <property type="entry name" value="DD-peptidase/beta-lactamase superfamily"/>
    <property type="match status" value="1"/>
</dbReference>
<feature type="domain" description="Beta-lactamase-related" evidence="3">
    <location>
        <begin position="247"/>
        <end position="409"/>
    </location>
</feature>
<feature type="domain" description="Beta-lactamase-related" evidence="3">
    <location>
        <begin position="34"/>
        <end position="215"/>
    </location>
</feature>
<evidence type="ECO:0000313" key="4">
    <source>
        <dbReference type="EMBL" id="KAA0152151.1"/>
    </source>
</evidence>
<feature type="chain" id="PRO_5033472931" description="Beta-lactamase-related domain-containing protein" evidence="2">
    <location>
        <begin position="20"/>
        <end position="434"/>
    </location>
</feature>
<dbReference type="InterPro" id="IPR012338">
    <property type="entry name" value="Beta-lactam/transpept-like"/>
</dbReference>
<evidence type="ECO:0000256" key="1">
    <source>
        <dbReference type="ARBA" id="ARBA00022801"/>
    </source>
</evidence>
<protein>
    <recommendedName>
        <fullName evidence="3">Beta-lactamase-related domain-containing protein</fullName>
    </recommendedName>
</protein>
<evidence type="ECO:0000313" key="9">
    <source>
        <dbReference type="Proteomes" id="UP000325113"/>
    </source>
</evidence>
<dbReference type="OMA" id="AGWAVRY"/>
<dbReference type="PANTHER" id="PTHR43283:SF11">
    <property type="entry name" value="BETA-LACTAMASE-RELATED DOMAIN-CONTAINING PROTEIN"/>
    <property type="match status" value="1"/>
</dbReference>
<comment type="caution">
    <text evidence="4">The sequence shown here is derived from an EMBL/GenBank/DDBJ whole genome shotgun (WGS) entry which is preliminary data.</text>
</comment>
<dbReference type="Proteomes" id="UP000325113">
    <property type="component" value="Unassembled WGS sequence"/>
</dbReference>
<keyword evidence="1" id="KW-0378">Hydrolase</keyword>
<sequence>MRTTAQCLALLALAAAAAAAPGPVSTGVERVINNAIKSRVFPGAVVAYGTAASGIVGMGSFGNYTYGVRDAPATPGRNPPMTTSTRFDLASLSKVVGATSAAAQFYQRGELALEEPVASPRLLGPGYAAQGKGSITVVELLTHSAGYPPDPVPGYWSPEFGCPATSEEHPPQVLTCADKVLASVLNQTLENPPNHVYVYSDLSMITMHLILGKLALDLGYVRSADTLPECQQRWGAMGDGLHFTCAYEAYVRTHVFGPLDMGLTGFRPADAAATAPTWNDPTYRHEWVEGVVSDENSYANGGISGHAGVYSAVEDMARLASWYLNPPDSSTVFVNKTTVATFSAVHNATQSSRALGWDTNAPNNDYHGCMGFSEHTITHLGYTGTEICIDLERGHFSVILDARVYPDKTANMEQIHTVRQAYNQEVVEALAGAA</sequence>
<dbReference type="GO" id="GO:0016787">
    <property type="term" value="F:hydrolase activity"/>
    <property type="evidence" value="ECO:0007669"/>
    <property type="project" value="UniProtKB-KW"/>
</dbReference>
<dbReference type="PANTHER" id="PTHR43283">
    <property type="entry name" value="BETA-LACTAMASE-RELATED"/>
    <property type="match status" value="1"/>
</dbReference>
<dbReference type="EMBL" id="VLTM01000010">
    <property type="protein sequence ID" value="KAA0165974.1"/>
    <property type="molecule type" value="Genomic_DNA"/>
</dbReference>
<proteinExistence type="predicted"/>
<feature type="signal peptide" evidence="2">
    <location>
        <begin position="1"/>
        <end position="19"/>
    </location>
</feature>
<dbReference type="InterPro" id="IPR050789">
    <property type="entry name" value="Diverse_Enzym_Activities"/>
</dbReference>
<dbReference type="Proteomes" id="UP000323011">
    <property type="component" value="Unassembled WGS sequence"/>
</dbReference>
<evidence type="ECO:0000313" key="5">
    <source>
        <dbReference type="EMBL" id="KAA0165974.1"/>
    </source>
</evidence>
<dbReference type="EMBL" id="VLTN01000022">
    <property type="protein sequence ID" value="KAA0152151.1"/>
    <property type="molecule type" value="Genomic_DNA"/>
</dbReference>
<evidence type="ECO:0000313" key="8">
    <source>
        <dbReference type="Proteomes" id="UP000323011"/>
    </source>
</evidence>
<dbReference type="InterPro" id="IPR001466">
    <property type="entry name" value="Beta-lactam-related"/>
</dbReference>
<organism evidence="4 8">
    <name type="scientific">Cafeteria roenbergensis</name>
    <name type="common">Marine flagellate</name>
    <dbReference type="NCBI Taxonomy" id="33653"/>
    <lineage>
        <taxon>Eukaryota</taxon>
        <taxon>Sar</taxon>
        <taxon>Stramenopiles</taxon>
        <taxon>Bigyra</taxon>
        <taxon>Opalozoa</taxon>
        <taxon>Bicosoecida</taxon>
        <taxon>Cafeteriaceae</taxon>
        <taxon>Cafeteria</taxon>
    </lineage>
</organism>
<dbReference type="Proteomes" id="UP000322899">
    <property type="component" value="Unassembled WGS sequence"/>
</dbReference>
<accession>A0A5A8CK15</accession>
<keyword evidence="8" id="KW-1185">Reference proteome</keyword>
<keyword evidence="2" id="KW-0732">Signal</keyword>
<dbReference type="OrthoDB" id="5946976at2759"/>
<evidence type="ECO:0000313" key="7">
    <source>
        <dbReference type="Proteomes" id="UP000322899"/>
    </source>
</evidence>
<evidence type="ECO:0000256" key="2">
    <source>
        <dbReference type="SAM" id="SignalP"/>
    </source>
</evidence>
<name>A0A5A8CK15_CAFRO</name>
<reference evidence="7 8" key="1">
    <citation type="submission" date="2019-07" db="EMBL/GenBank/DDBJ databases">
        <title>Genomes of Cafeteria roenbergensis.</title>
        <authorList>
            <person name="Fischer M.G."/>
            <person name="Hackl T."/>
            <person name="Roman M."/>
        </authorList>
    </citation>
    <scope>NUCLEOTIDE SEQUENCE [LARGE SCALE GENOMIC DNA]</scope>
    <source>
        <strain evidence="4 8">BVI</strain>
        <strain evidence="5 9">Cflag</strain>
        <strain evidence="6 7">E4-10P</strain>
    </source>
</reference>
<dbReference type="SUPFAM" id="SSF56601">
    <property type="entry name" value="beta-lactamase/transpeptidase-like"/>
    <property type="match status" value="1"/>
</dbReference>
<dbReference type="AlphaFoldDB" id="A0A5A8CK15"/>
<dbReference type="EMBL" id="VLTO01000019">
    <property type="protein sequence ID" value="KAA0174774.1"/>
    <property type="molecule type" value="Genomic_DNA"/>
</dbReference>
<gene>
    <name evidence="6" type="ORF">FNF27_03671</name>
    <name evidence="4" type="ORF">FNF29_04019</name>
    <name evidence="5" type="ORF">FNF31_01588</name>
</gene>
<dbReference type="Pfam" id="PF00144">
    <property type="entry name" value="Beta-lactamase"/>
    <property type="match status" value="2"/>
</dbReference>
<evidence type="ECO:0000313" key="6">
    <source>
        <dbReference type="EMBL" id="KAA0174774.1"/>
    </source>
</evidence>
<evidence type="ECO:0000259" key="3">
    <source>
        <dbReference type="Pfam" id="PF00144"/>
    </source>
</evidence>